<keyword evidence="3" id="KW-1185">Reference proteome</keyword>
<accession>A0ABU6TXW1</accession>
<feature type="region of interest" description="Disordered" evidence="1">
    <location>
        <begin position="1"/>
        <end position="23"/>
    </location>
</feature>
<gene>
    <name evidence="2" type="ORF">PIB30_104691</name>
</gene>
<organism evidence="2 3">
    <name type="scientific">Stylosanthes scabra</name>
    <dbReference type="NCBI Taxonomy" id="79078"/>
    <lineage>
        <taxon>Eukaryota</taxon>
        <taxon>Viridiplantae</taxon>
        <taxon>Streptophyta</taxon>
        <taxon>Embryophyta</taxon>
        <taxon>Tracheophyta</taxon>
        <taxon>Spermatophyta</taxon>
        <taxon>Magnoliopsida</taxon>
        <taxon>eudicotyledons</taxon>
        <taxon>Gunneridae</taxon>
        <taxon>Pentapetalae</taxon>
        <taxon>rosids</taxon>
        <taxon>fabids</taxon>
        <taxon>Fabales</taxon>
        <taxon>Fabaceae</taxon>
        <taxon>Papilionoideae</taxon>
        <taxon>50 kb inversion clade</taxon>
        <taxon>dalbergioids sensu lato</taxon>
        <taxon>Dalbergieae</taxon>
        <taxon>Pterocarpus clade</taxon>
        <taxon>Stylosanthes</taxon>
    </lineage>
</organism>
<feature type="compositionally biased region" description="Polar residues" evidence="1">
    <location>
        <begin position="1"/>
        <end position="15"/>
    </location>
</feature>
<sequence>LDQPQPDYTPNSHLGNSKKHGLPHYKKHARYRGIYRRNLERTLPGEIGGDLPADFGQNLWPEKLTGRFYIPKQNPPLTLNNKGIAVFFSTPHFEPNSILSLSYHRRPHLFPFFFSLFYLSLTPRLFCSSAIPNTEPLRRRPPCLRQQPPSRHWPSLSLFSPLRHWSLPLAQLAPSKTITPSTSCRRHGSSSAG</sequence>
<dbReference type="EMBL" id="JASCZI010094288">
    <property type="protein sequence ID" value="MED6153707.1"/>
    <property type="molecule type" value="Genomic_DNA"/>
</dbReference>
<name>A0ABU6TXW1_9FABA</name>
<proteinExistence type="predicted"/>
<dbReference type="Proteomes" id="UP001341840">
    <property type="component" value="Unassembled WGS sequence"/>
</dbReference>
<evidence type="ECO:0000313" key="3">
    <source>
        <dbReference type="Proteomes" id="UP001341840"/>
    </source>
</evidence>
<comment type="caution">
    <text evidence="2">The sequence shown here is derived from an EMBL/GenBank/DDBJ whole genome shotgun (WGS) entry which is preliminary data.</text>
</comment>
<feature type="non-terminal residue" evidence="2">
    <location>
        <position position="1"/>
    </location>
</feature>
<evidence type="ECO:0000313" key="2">
    <source>
        <dbReference type="EMBL" id="MED6153707.1"/>
    </source>
</evidence>
<reference evidence="2 3" key="1">
    <citation type="journal article" date="2023" name="Plants (Basel)">
        <title>Bridging the Gap: Combining Genomics and Transcriptomics Approaches to Understand Stylosanthes scabra, an Orphan Legume from the Brazilian Caatinga.</title>
        <authorList>
            <person name="Ferreira-Neto J.R.C."/>
            <person name="da Silva M.D."/>
            <person name="Binneck E."/>
            <person name="de Melo N.F."/>
            <person name="da Silva R.H."/>
            <person name="de Melo A.L.T.M."/>
            <person name="Pandolfi V."/>
            <person name="Bustamante F.O."/>
            <person name="Brasileiro-Vidal A.C."/>
            <person name="Benko-Iseppon A.M."/>
        </authorList>
    </citation>
    <scope>NUCLEOTIDE SEQUENCE [LARGE SCALE GENOMIC DNA]</scope>
    <source>
        <tissue evidence="2">Leaves</tissue>
    </source>
</reference>
<protein>
    <submittedName>
        <fullName evidence="2">Uncharacterized protein</fullName>
    </submittedName>
</protein>
<evidence type="ECO:0000256" key="1">
    <source>
        <dbReference type="SAM" id="MobiDB-lite"/>
    </source>
</evidence>